<name>A0ABS2MAW2_9ACTN</name>
<protein>
    <submittedName>
        <fullName evidence="2">Uncharacterized protein (TIGR03086 family)</fullName>
    </submittedName>
</protein>
<keyword evidence="3" id="KW-1185">Reference proteome</keyword>
<dbReference type="RefSeq" id="WP_193669458.1">
    <property type="nucleotide sequence ID" value="NZ_JACDTV010000009.1"/>
</dbReference>
<evidence type="ECO:0000313" key="2">
    <source>
        <dbReference type="EMBL" id="MBM7508339.1"/>
    </source>
</evidence>
<dbReference type="InterPro" id="IPR024344">
    <property type="entry name" value="MDMPI_metal-binding"/>
</dbReference>
<accession>A0ABS2MAW2</accession>
<evidence type="ECO:0000259" key="1">
    <source>
        <dbReference type="Pfam" id="PF11716"/>
    </source>
</evidence>
<dbReference type="Proteomes" id="UP000732378">
    <property type="component" value="Unassembled WGS sequence"/>
</dbReference>
<dbReference type="InterPro" id="IPR034660">
    <property type="entry name" value="DinB/YfiT-like"/>
</dbReference>
<organism evidence="2 3">
    <name type="scientific">Nocardioides salarius</name>
    <dbReference type="NCBI Taxonomy" id="374513"/>
    <lineage>
        <taxon>Bacteria</taxon>
        <taxon>Bacillati</taxon>
        <taxon>Actinomycetota</taxon>
        <taxon>Actinomycetes</taxon>
        <taxon>Propionibacteriales</taxon>
        <taxon>Nocardioidaceae</taxon>
        <taxon>Nocardioides</taxon>
    </lineage>
</organism>
<evidence type="ECO:0000313" key="3">
    <source>
        <dbReference type="Proteomes" id="UP000732378"/>
    </source>
</evidence>
<proteinExistence type="predicted"/>
<gene>
    <name evidence="2" type="ORF">JOE61_002153</name>
</gene>
<feature type="domain" description="Mycothiol-dependent maleylpyruvate isomerase metal-binding" evidence="1">
    <location>
        <begin position="20"/>
        <end position="135"/>
    </location>
</feature>
<dbReference type="Pfam" id="PF11716">
    <property type="entry name" value="MDMPI_N"/>
    <property type="match status" value="1"/>
</dbReference>
<sequence>MSRRLDHAVGLLERSLVGTRTVLGLVEPGDLGRATPCAAWDLATLLGHMDDSLGAYLEASQGALPLVPALPPAAAAYDDPAGRLRVRVGTLLGAWAGAAERDLDRVGLDGPSGLAADLLVSTAALEVAVHGWDVARSLGAPSAQQEAAATVLPPALAQALLPVARRTVAAGRTEGLFAGPLPARPGDGPVEVLLGLLGRPGRQR</sequence>
<dbReference type="SUPFAM" id="SSF109854">
    <property type="entry name" value="DinB/YfiT-like putative metalloenzymes"/>
    <property type="match status" value="1"/>
</dbReference>
<reference evidence="2 3" key="1">
    <citation type="submission" date="2021-01" db="EMBL/GenBank/DDBJ databases">
        <title>Sequencing the genomes of 1000 actinobacteria strains.</title>
        <authorList>
            <person name="Klenk H.-P."/>
        </authorList>
    </citation>
    <scope>NUCLEOTIDE SEQUENCE [LARGE SCALE GENOMIC DNA]</scope>
    <source>
        <strain evidence="2 3">DSM 18239</strain>
    </source>
</reference>
<dbReference type="Gene3D" id="1.20.120.450">
    <property type="entry name" value="dinb family like domain"/>
    <property type="match status" value="1"/>
</dbReference>
<dbReference type="EMBL" id="JAFBBZ010000001">
    <property type="protein sequence ID" value="MBM7508339.1"/>
    <property type="molecule type" value="Genomic_DNA"/>
</dbReference>
<comment type="caution">
    <text evidence="2">The sequence shown here is derived from an EMBL/GenBank/DDBJ whole genome shotgun (WGS) entry which is preliminary data.</text>
</comment>